<organism evidence="1 2">
    <name type="scientific">Aspergillus pseudoustus</name>
    <dbReference type="NCBI Taxonomy" id="1810923"/>
    <lineage>
        <taxon>Eukaryota</taxon>
        <taxon>Fungi</taxon>
        <taxon>Dikarya</taxon>
        <taxon>Ascomycota</taxon>
        <taxon>Pezizomycotina</taxon>
        <taxon>Eurotiomycetes</taxon>
        <taxon>Eurotiomycetidae</taxon>
        <taxon>Eurotiales</taxon>
        <taxon>Aspergillaceae</taxon>
        <taxon>Aspergillus</taxon>
        <taxon>Aspergillus subgen. Nidulantes</taxon>
    </lineage>
</organism>
<dbReference type="EMBL" id="JBFXLU010000113">
    <property type="protein sequence ID" value="KAL2841153.1"/>
    <property type="molecule type" value="Genomic_DNA"/>
</dbReference>
<evidence type="ECO:0000313" key="1">
    <source>
        <dbReference type="EMBL" id="KAL2841153.1"/>
    </source>
</evidence>
<name>A0ABR4JQA2_9EURO</name>
<proteinExistence type="predicted"/>
<protein>
    <recommendedName>
        <fullName evidence="3">Ankyrin repeat-containing domain protein</fullName>
    </recommendedName>
</protein>
<gene>
    <name evidence="1" type="ORF">BJY01DRAFT_217889</name>
</gene>
<accession>A0ABR4JQA2</accession>
<evidence type="ECO:0008006" key="3">
    <source>
        <dbReference type="Google" id="ProtNLM"/>
    </source>
</evidence>
<keyword evidence="2" id="KW-1185">Reference proteome</keyword>
<comment type="caution">
    <text evidence="1">The sequence shown here is derived from an EMBL/GenBank/DDBJ whole genome shotgun (WGS) entry which is preliminary data.</text>
</comment>
<dbReference type="Proteomes" id="UP001610446">
    <property type="component" value="Unassembled WGS sequence"/>
</dbReference>
<reference evidence="1 2" key="1">
    <citation type="submission" date="2024-07" db="EMBL/GenBank/DDBJ databases">
        <title>Section-level genome sequencing and comparative genomics of Aspergillus sections Usti and Cavernicolus.</title>
        <authorList>
            <consortium name="Lawrence Berkeley National Laboratory"/>
            <person name="Nybo J.L."/>
            <person name="Vesth T.C."/>
            <person name="Theobald S."/>
            <person name="Frisvad J.C."/>
            <person name="Larsen T.O."/>
            <person name="Kjaerboelling I."/>
            <person name="Rothschild-Mancinelli K."/>
            <person name="Lyhne E.K."/>
            <person name="Kogle M.E."/>
            <person name="Barry K."/>
            <person name="Clum A."/>
            <person name="Na H."/>
            <person name="Ledsgaard L."/>
            <person name="Lin J."/>
            <person name="Lipzen A."/>
            <person name="Kuo A."/>
            <person name="Riley R."/>
            <person name="Mondo S."/>
            <person name="Labutti K."/>
            <person name="Haridas S."/>
            <person name="Pangalinan J."/>
            <person name="Salamov A.A."/>
            <person name="Simmons B.A."/>
            <person name="Magnuson J.K."/>
            <person name="Chen J."/>
            <person name="Drula E."/>
            <person name="Henrissat B."/>
            <person name="Wiebenga A."/>
            <person name="Lubbers R.J."/>
            <person name="Gomes A.C."/>
            <person name="Makela M.R."/>
            <person name="Stajich J."/>
            <person name="Grigoriev I.V."/>
            <person name="Mortensen U.H."/>
            <person name="De Vries R.P."/>
            <person name="Baker S.E."/>
            <person name="Andersen M.R."/>
        </authorList>
    </citation>
    <scope>NUCLEOTIDE SEQUENCE [LARGE SCALE GENOMIC DNA]</scope>
    <source>
        <strain evidence="1 2">CBS 123904</strain>
    </source>
</reference>
<sequence length="743" mass="80844">MSLPTGFQLSLELTNIIGPVAESVLRYGSLAVLQGLNRSGSDGFTELHLASTLGQHRVAEYMRENFKTIVGQSRQHLLPGLLEAAKQLILEAGAGPTVRQAITNPNPAWLSMVIQVSLLAFVHETQSLAQAITGIFASSGAAGNDGPNYVSVLGVIHAVQEQTAEFLWVGFFERVEEQLSRSVETAPHRRRKRARKQRLDTTSRAAALNRIAHRCLPFCILKALFIHLTSIQDLPEHRNLHLRTGSGCSAVVVWCYYVLGISVSVQIYGTNILFGEDPRIFVEDCGACPASATVLDALDEHEPLFKLSQADEDPVLDGEDRAIARGFVRKVLRSYGVSDLNMVDLAIWLAASCNEFLSASAEPEFGPLHITSMTSQVRVNISKSVALLFDIAHLDFSAARSTMPEDKTETAPWRVIILIILSFARIRCLEDCEGIPLSLRAVSQMHTNKHSLNPEGAGLAGRVPNTLASFDIISHLLLGSQYSTEYVADSALVSARGWSVYLDSLTAVDVGDIAPGVIHARMGVPSRNGERKSQIVDGPTDVGMEDGEVLDASEIAIPFWPGISTARLCATLIGYDGHKGFSVVQVFEWVDANGEETRKWRLGFRDKQEMALKFSIVDNCPCNGYYGVEGAQDWIDGVISQGTIDCSGSGSSSVTQRYPIPPKDVTTPERVFSIELGSAADTEQPIPAWFFYSTGNQAARWLVLDRLDQLNGGTVGFRGAVRGNNCCVGCACRAVREKSLVLL</sequence>
<evidence type="ECO:0000313" key="2">
    <source>
        <dbReference type="Proteomes" id="UP001610446"/>
    </source>
</evidence>